<protein>
    <submittedName>
        <fullName evidence="1">(diamondback moth) hypothetical protein</fullName>
    </submittedName>
</protein>
<dbReference type="EMBL" id="CAJHNJ030000096">
    <property type="protein sequence ID" value="CAG9135175.1"/>
    <property type="molecule type" value="Genomic_DNA"/>
</dbReference>
<dbReference type="AlphaFoldDB" id="A0A8S4G280"/>
<accession>A0A8S4G280</accession>
<reference evidence="1" key="1">
    <citation type="submission" date="2020-11" db="EMBL/GenBank/DDBJ databases">
        <authorList>
            <person name="Whiteford S."/>
        </authorList>
    </citation>
    <scope>NUCLEOTIDE SEQUENCE</scope>
</reference>
<evidence type="ECO:0000313" key="2">
    <source>
        <dbReference type="Proteomes" id="UP000653454"/>
    </source>
</evidence>
<keyword evidence="2" id="KW-1185">Reference proteome</keyword>
<name>A0A8S4G280_PLUXY</name>
<organism evidence="1 2">
    <name type="scientific">Plutella xylostella</name>
    <name type="common">Diamondback moth</name>
    <name type="synonym">Plutella maculipennis</name>
    <dbReference type="NCBI Taxonomy" id="51655"/>
    <lineage>
        <taxon>Eukaryota</taxon>
        <taxon>Metazoa</taxon>
        <taxon>Ecdysozoa</taxon>
        <taxon>Arthropoda</taxon>
        <taxon>Hexapoda</taxon>
        <taxon>Insecta</taxon>
        <taxon>Pterygota</taxon>
        <taxon>Neoptera</taxon>
        <taxon>Endopterygota</taxon>
        <taxon>Lepidoptera</taxon>
        <taxon>Glossata</taxon>
        <taxon>Ditrysia</taxon>
        <taxon>Yponomeutoidea</taxon>
        <taxon>Plutellidae</taxon>
        <taxon>Plutella</taxon>
    </lineage>
</organism>
<dbReference type="Proteomes" id="UP000653454">
    <property type="component" value="Unassembled WGS sequence"/>
</dbReference>
<proteinExistence type="predicted"/>
<comment type="caution">
    <text evidence="1">The sequence shown here is derived from an EMBL/GenBank/DDBJ whole genome shotgun (WGS) entry which is preliminary data.</text>
</comment>
<sequence length="58" mass="6642">MSPAVKLGHERERAHAERNKYCAAVKLGHERERAHAERNKYWYIVASIAGDHTKPSTN</sequence>
<gene>
    <name evidence="1" type="ORF">PLXY2_LOCUS13404</name>
</gene>
<evidence type="ECO:0000313" key="1">
    <source>
        <dbReference type="EMBL" id="CAG9135175.1"/>
    </source>
</evidence>